<evidence type="ECO:0000313" key="2">
    <source>
        <dbReference type="Proteomes" id="UP000002595"/>
    </source>
</evidence>
<protein>
    <submittedName>
        <fullName evidence="1">Family 453</fullName>
    </submittedName>
</protein>
<dbReference type="Proteomes" id="UP000002595">
    <property type="component" value="Chromosome"/>
</dbReference>
<dbReference type="EMBL" id="CP000504">
    <property type="protein sequence ID" value="ABL88935.1"/>
    <property type="molecule type" value="Genomic_DNA"/>
</dbReference>
<dbReference type="OrthoDB" id="26517at2157"/>
<dbReference type="HOGENOM" id="CLU_173016_0_0_2"/>
<name>A1RVF3_PYRIL</name>
<keyword evidence="2" id="KW-1185">Reference proteome</keyword>
<dbReference type="RefSeq" id="WP_011763510.1">
    <property type="nucleotide sequence ID" value="NC_008701.1"/>
</dbReference>
<evidence type="ECO:0000313" key="1">
    <source>
        <dbReference type="EMBL" id="ABL88935.1"/>
    </source>
</evidence>
<organism evidence="1 2">
    <name type="scientific">Pyrobaculum islandicum (strain DSM 4184 / JCM 9189 / GEO3)</name>
    <dbReference type="NCBI Taxonomy" id="384616"/>
    <lineage>
        <taxon>Archaea</taxon>
        <taxon>Thermoproteota</taxon>
        <taxon>Thermoprotei</taxon>
        <taxon>Thermoproteales</taxon>
        <taxon>Thermoproteaceae</taxon>
        <taxon>Pyrobaculum</taxon>
    </lineage>
</organism>
<proteinExistence type="predicted"/>
<dbReference type="eggNOG" id="arCOG03758">
    <property type="taxonomic scope" value="Archaea"/>
</dbReference>
<sequence>MCLTRDLLARFYGSLDMSLRTLTHYRVLAAFGKPLDYFLLEEPWRVYEVLEKALGRHNAELIINILRSWLERNGCRLTHEQLVKYLTTREAWRR</sequence>
<reference evidence="1" key="1">
    <citation type="submission" date="2006-12" db="EMBL/GenBank/DDBJ databases">
        <title>Complete sequence of Pyrobaculum islandicum DSM 4184.</title>
        <authorList>
            <person name="Copeland A."/>
            <person name="Lucas S."/>
            <person name="Lapidus A."/>
            <person name="Barry K."/>
            <person name="Detter J.C."/>
            <person name="Glavina del Rio T."/>
            <person name="Dalin E."/>
            <person name="Tice H."/>
            <person name="Pitluck S."/>
            <person name="Meincke L."/>
            <person name="Brettin T."/>
            <person name="Bruce D."/>
            <person name="Han C."/>
            <person name="Tapia R."/>
            <person name="Gilna P."/>
            <person name="Schmutz J."/>
            <person name="Larimer F."/>
            <person name="Land M."/>
            <person name="Hauser L."/>
            <person name="Kyrpides N."/>
            <person name="Mikhailova N."/>
            <person name="Cozen A.E."/>
            <person name="Fitz-Gibbon S.T."/>
            <person name="House C.H."/>
            <person name="Saltikov C."/>
            <person name="Lowe T."/>
            <person name="Richardson P."/>
        </authorList>
    </citation>
    <scope>NUCLEOTIDE SEQUENCE [LARGE SCALE GENOMIC DNA]</scope>
    <source>
        <strain evidence="1">DSM 4184</strain>
    </source>
</reference>
<accession>A1RVF3</accession>
<gene>
    <name evidence="1" type="ordered locus">Pisl_1786</name>
</gene>
<dbReference type="STRING" id="384616.Pisl_1786"/>
<dbReference type="AlphaFoldDB" id="A1RVF3"/>
<dbReference type="GeneID" id="52278298"/>
<dbReference type="KEGG" id="pis:Pisl_1786"/>